<comment type="similarity">
    <text evidence="1">Belongs to the DprA/Smf family.</text>
</comment>
<comment type="caution">
    <text evidence="4">The sequence shown here is derived from an EMBL/GenBank/DDBJ whole genome shotgun (WGS) entry which is preliminary data.</text>
</comment>
<accession>A0A1G2ULW2</accession>
<evidence type="ECO:0000256" key="1">
    <source>
        <dbReference type="ARBA" id="ARBA00006525"/>
    </source>
</evidence>
<feature type="domain" description="Smf/DprA SLOG" evidence="2">
    <location>
        <begin position="8"/>
        <end position="212"/>
    </location>
</feature>
<dbReference type="InterPro" id="IPR036388">
    <property type="entry name" value="WH-like_DNA-bd_sf"/>
</dbReference>
<dbReference type="GO" id="GO:0009294">
    <property type="term" value="P:DNA-mediated transformation"/>
    <property type="evidence" value="ECO:0007669"/>
    <property type="project" value="InterPro"/>
</dbReference>
<dbReference type="InterPro" id="IPR057666">
    <property type="entry name" value="DrpA_SLOG"/>
</dbReference>
<dbReference type="Pfam" id="PF02481">
    <property type="entry name" value="DNA_processg_A"/>
    <property type="match status" value="1"/>
</dbReference>
<dbReference type="Gene3D" id="1.10.10.10">
    <property type="entry name" value="Winged helix-like DNA-binding domain superfamily/Winged helix DNA-binding domain"/>
    <property type="match status" value="1"/>
</dbReference>
<dbReference type="InterPro" id="IPR003488">
    <property type="entry name" value="DprA"/>
</dbReference>
<reference evidence="4 5" key="1">
    <citation type="journal article" date="2016" name="Nat. Commun.">
        <title>Thousands of microbial genomes shed light on interconnected biogeochemical processes in an aquifer system.</title>
        <authorList>
            <person name="Anantharaman K."/>
            <person name="Brown C.T."/>
            <person name="Hug L.A."/>
            <person name="Sharon I."/>
            <person name="Castelle C.J."/>
            <person name="Probst A.J."/>
            <person name="Thomas B.C."/>
            <person name="Singh A."/>
            <person name="Wilkins M.J."/>
            <person name="Karaoz U."/>
            <person name="Brodie E.L."/>
            <person name="Williams K.H."/>
            <person name="Hubbard S.S."/>
            <person name="Banfield J.F."/>
        </authorList>
    </citation>
    <scope>NUCLEOTIDE SEQUENCE [LARGE SCALE GENOMIC DNA]</scope>
</reference>
<evidence type="ECO:0000259" key="2">
    <source>
        <dbReference type="Pfam" id="PF02481"/>
    </source>
</evidence>
<evidence type="ECO:0000313" key="5">
    <source>
        <dbReference type="Proteomes" id="UP000177202"/>
    </source>
</evidence>
<proteinExistence type="inferred from homology"/>
<dbReference type="STRING" id="1802772.A3H60_01785"/>
<dbReference type="InterPro" id="IPR041614">
    <property type="entry name" value="DprA_WH"/>
</dbReference>
<dbReference type="NCBIfam" id="TIGR00732">
    <property type="entry name" value="dprA"/>
    <property type="match status" value="1"/>
</dbReference>
<dbReference type="Gene3D" id="3.40.50.450">
    <property type="match status" value="1"/>
</dbReference>
<dbReference type="PANTHER" id="PTHR43022:SF1">
    <property type="entry name" value="PROTEIN SMF"/>
    <property type="match status" value="1"/>
</dbReference>
<dbReference type="SUPFAM" id="SSF102405">
    <property type="entry name" value="MCP/YpsA-like"/>
    <property type="match status" value="1"/>
</dbReference>
<organism evidence="4 5">
    <name type="scientific">Candidatus Zambryskibacteria bacterium RIFCSPLOWO2_02_FULL_44_12b</name>
    <dbReference type="NCBI Taxonomy" id="1802772"/>
    <lineage>
        <taxon>Bacteria</taxon>
        <taxon>Candidatus Zambryskiibacteriota</taxon>
    </lineage>
</organism>
<evidence type="ECO:0000259" key="3">
    <source>
        <dbReference type="Pfam" id="PF17782"/>
    </source>
</evidence>
<dbReference type="EMBL" id="MHWP01000019">
    <property type="protein sequence ID" value="OHB10220.1"/>
    <property type="molecule type" value="Genomic_DNA"/>
</dbReference>
<dbReference type="Pfam" id="PF17782">
    <property type="entry name" value="WHD_DprA"/>
    <property type="match status" value="1"/>
</dbReference>
<gene>
    <name evidence="4" type="ORF">A3H60_01785</name>
</gene>
<dbReference type="PANTHER" id="PTHR43022">
    <property type="entry name" value="PROTEIN SMF"/>
    <property type="match status" value="1"/>
</dbReference>
<protein>
    <submittedName>
        <fullName evidence="4">DNA protecting protein DprA</fullName>
    </submittedName>
</protein>
<dbReference type="AlphaFoldDB" id="A0A1G2ULW2"/>
<name>A0A1G2ULW2_9BACT</name>
<feature type="domain" description="DprA winged helix" evidence="3">
    <location>
        <begin position="231"/>
        <end position="276"/>
    </location>
</feature>
<sequence length="285" mass="31174">MIRELLPPDFPELLKEITDPPARLRYDGELPKKDNKLLAVVGSRKYSSYGREVCESIISGLSGAPVTIVSGLALGIDSVAHRAALRADLQTIAIPGSGLDRKVLHPHSHVNLAEEIIENGGGLISEYDDLMPAGVWAFPRRNRIMAGLCHATLVIEAERKSGTLITSRLATEYNREVGCVPGPVTSPTSDGPHMLIRLGAALIRDHNDVRELLGLKRTDEHPTLVDIEDLSDEEKIFIKILETPCSRDELIRKSKLDIGSASATLSLLEIKGLITEELGEVRKIF</sequence>
<evidence type="ECO:0000313" key="4">
    <source>
        <dbReference type="EMBL" id="OHB10220.1"/>
    </source>
</evidence>
<dbReference type="Proteomes" id="UP000177202">
    <property type="component" value="Unassembled WGS sequence"/>
</dbReference>